<reference evidence="2 3" key="1">
    <citation type="submission" date="2023-05" db="EMBL/GenBank/DDBJ databases">
        <title>A 100% complete, gapless, phased diploid assembly of the Scenedesmus obliquus UTEX 3031 genome.</title>
        <authorList>
            <person name="Biondi T.C."/>
            <person name="Hanschen E.R."/>
            <person name="Kwon T."/>
            <person name="Eng W."/>
            <person name="Kruse C.P.S."/>
            <person name="Koehler S.I."/>
            <person name="Kunde Y."/>
            <person name="Gleasner C.D."/>
            <person name="You Mak K.T."/>
            <person name="Polle J."/>
            <person name="Hovde B.T."/>
            <person name="Starkenburg S.R."/>
        </authorList>
    </citation>
    <scope>NUCLEOTIDE SEQUENCE [LARGE SCALE GENOMIC DNA]</scope>
    <source>
        <strain evidence="2 3">DOE0152z</strain>
    </source>
</reference>
<feature type="compositionally biased region" description="Gly residues" evidence="1">
    <location>
        <begin position="87"/>
        <end position="103"/>
    </location>
</feature>
<gene>
    <name evidence="2" type="ORF">OEZ85_000851</name>
</gene>
<evidence type="ECO:0000313" key="3">
    <source>
        <dbReference type="Proteomes" id="UP001244341"/>
    </source>
</evidence>
<dbReference type="EMBL" id="CP126220">
    <property type="protein sequence ID" value="WIA21681.1"/>
    <property type="molecule type" value="Genomic_DNA"/>
</dbReference>
<keyword evidence="3" id="KW-1185">Reference proteome</keyword>
<evidence type="ECO:0000256" key="1">
    <source>
        <dbReference type="SAM" id="MobiDB-lite"/>
    </source>
</evidence>
<sequence>MGAALAAAVEAGVPPSDKQIARPPGAEKPVGRLPRDTGGGAGKPEGRRKKAGGKGGKGKGGKGGKGGSAGGSKGRKRKLSDEDSAELGGGSSSDDGWGSGGAADGSEEEEEDAADKGWG</sequence>
<organism evidence="2 3">
    <name type="scientific">Tetradesmus obliquus</name>
    <name type="common">Green alga</name>
    <name type="synonym">Acutodesmus obliquus</name>
    <dbReference type="NCBI Taxonomy" id="3088"/>
    <lineage>
        <taxon>Eukaryota</taxon>
        <taxon>Viridiplantae</taxon>
        <taxon>Chlorophyta</taxon>
        <taxon>core chlorophytes</taxon>
        <taxon>Chlorophyceae</taxon>
        <taxon>CS clade</taxon>
        <taxon>Sphaeropleales</taxon>
        <taxon>Scenedesmaceae</taxon>
        <taxon>Tetradesmus</taxon>
    </lineage>
</organism>
<name>A0ABY8UMS2_TETOB</name>
<feature type="compositionally biased region" description="Gly residues" evidence="1">
    <location>
        <begin position="63"/>
        <end position="72"/>
    </location>
</feature>
<feature type="compositionally biased region" description="Low complexity" evidence="1">
    <location>
        <begin position="1"/>
        <end position="13"/>
    </location>
</feature>
<protein>
    <submittedName>
        <fullName evidence="2">Uncharacterized protein</fullName>
    </submittedName>
</protein>
<feature type="region of interest" description="Disordered" evidence="1">
    <location>
        <begin position="1"/>
        <end position="119"/>
    </location>
</feature>
<feature type="compositionally biased region" description="Basic residues" evidence="1">
    <location>
        <begin position="46"/>
        <end position="62"/>
    </location>
</feature>
<evidence type="ECO:0000313" key="2">
    <source>
        <dbReference type="EMBL" id="WIA21681.1"/>
    </source>
</evidence>
<dbReference type="Proteomes" id="UP001244341">
    <property type="component" value="Chromosome 13b"/>
</dbReference>
<accession>A0ABY8UMS2</accession>
<proteinExistence type="predicted"/>